<name>A0AAD5B0Q8_SILAS</name>
<dbReference type="Proteomes" id="UP001205998">
    <property type="component" value="Unassembled WGS sequence"/>
</dbReference>
<evidence type="ECO:0000259" key="6">
    <source>
        <dbReference type="PROSITE" id="PS50097"/>
    </source>
</evidence>
<dbReference type="SMART" id="SM00061">
    <property type="entry name" value="MATH"/>
    <property type="match status" value="1"/>
</dbReference>
<dbReference type="Pfam" id="PF22486">
    <property type="entry name" value="MATH_2"/>
    <property type="match status" value="1"/>
</dbReference>
<dbReference type="GO" id="GO:0030163">
    <property type="term" value="P:protein catabolic process"/>
    <property type="evidence" value="ECO:0007669"/>
    <property type="project" value="UniProtKB-ARBA"/>
</dbReference>
<keyword evidence="5" id="KW-0539">Nucleus</keyword>
<dbReference type="Gene3D" id="2.60.210.10">
    <property type="entry name" value="Apoptosis, Tumor Necrosis Factor Receptor Associated Protein 2, Chain A"/>
    <property type="match status" value="1"/>
</dbReference>
<dbReference type="CDD" id="cd03774">
    <property type="entry name" value="MATH_SPOP"/>
    <property type="match status" value="1"/>
</dbReference>
<evidence type="ECO:0000256" key="5">
    <source>
        <dbReference type="ARBA" id="ARBA00023242"/>
    </source>
</evidence>
<protein>
    <submittedName>
        <fullName evidence="8">Speckle-type POZ protein-like A</fullName>
    </submittedName>
</protein>
<keyword evidence="9" id="KW-1185">Reference proteome</keyword>
<dbReference type="InterPro" id="IPR000210">
    <property type="entry name" value="BTB/POZ_dom"/>
</dbReference>
<gene>
    <name evidence="8" type="ORF">C0J50_13887</name>
</gene>
<sequence>MSRVPTPPPPGEMTSGPVAESWCYTQVKVVKFSYMWTINNFSFCREEMGEVLKSSTFSSGPNDKMKWCLRVNPKGLDDESKDYLSLYLLLVNCPKSEVRAKFKFSLLNAKREETKAMESQRAYRFVQGKDWGFKKFIRRDFLLDEANGLLPDDKLTLFCEVSVVQDSVNISGQSNMNMLKVPECQLADDLGSLWEGSRFTDCSLFVGGQEFKAHKSILAARSPVFNAMFEHKMEESKKNRVDISDVEPDVFREMMVFIYTDKAPNLEKMADHLLAAADKVRAALTVNELAIAKIFSSARVIASYVILTSRSFSAQYALERLKVMCEEALCNSLSVENVADILILADLHSAEQLKAQAIDFINRQVGSCRSFASPGFRHSTHECSVLRQLGCKDGKNWNSNHAADIMETAGWKAMIQSHPHLVAEAFRALASAQCPPFGLPRKRLKQS</sequence>
<feature type="domain" description="MATH" evidence="7">
    <location>
        <begin position="31"/>
        <end position="161"/>
    </location>
</feature>
<dbReference type="SUPFAM" id="SSF54695">
    <property type="entry name" value="POZ domain"/>
    <property type="match status" value="1"/>
</dbReference>
<evidence type="ECO:0000256" key="4">
    <source>
        <dbReference type="ARBA" id="ARBA00022786"/>
    </source>
</evidence>
<dbReference type="AlphaFoldDB" id="A0AAD5B0Q8"/>
<evidence type="ECO:0000256" key="3">
    <source>
        <dbReference type="ARBA" id="ARBA00010846"/>
    </source>
</evidence>
<evidence type="ECO:0000313" key="8">
    <source>
        <dbReference type="EMBL" id="KAI5626598.1"/>
    </source>
</evidence>
<feature type="domain" description="BTB" evidence="6">
    <location>
        <begin position="200"/>
        <end position="267"/>
    </location>
</feature>
<dbReference type="InterPro" id="IPR011333">
    <property type="entry name" value="SKP1/BTB/POZ_sf"/>
</dbReference>
<dbReference type="EMBL" id="MU551531">
    <property type="protein sequence ID" value="KAI5626598.1"/>
    <property type="molecule type" value="Genomic_DNA"/>
</dbReference>
<evidence type="ECO:0000259" key="7">
    <source>
        <dbReference type="PROSITE" id="PS50144"/>
    </source>
</evidence>
<dbReference type="InterPro" id="IPR008974">
    <property type="entry name" value="TRAF-like"/>
</dbReference>
<dbReference type="GO" id="GO:0005634">
    <property type="term" value="C:nucleus"/>
    <property type="evidence" value="ECO:0007669"/>
    <property type="project" value="UniProtKB-SubCell"/>
</dbReference>
<comment type="pathway">
    <text evidence="2">Protein modification; protein ubiquitination.</text>
</comment>
<comment type="similarity">
    <text evidence="3">Belongs to the Tdpoz family.</text>
</comment>
<dbReference type="PROSITE" id="PS50144">
    <property type="entry name" value="MATH"/>
    <property type="match status" value="1"/>
</dbReference>
<dbReference type="SMART" id="SM00225">
    <property type="entry name" value="BTB"/>
    <property type="match status" value="1"/>
</dbReference>
<comment type="caution">
    <text evidence="8">The sequence shown here is derived from an EMBL/GenBank/DDBJ whole genome shotgun (WGS) entry which is preliminary data.</text>
</comment>
<dbReference type="InterPro" id="IPR002083">
    <property type="entry name" value="MATH/TRAF_dom"/>
</dbReference>
<dbReference type="Gene3D" id="3.30.710.10">
    <property type="entry name" value="Potassium Channel Kv1.1, Chain A"/>
    <property type="match status" value="1"/>
</dbReference>
<comment type="subcellular location">
    <subcellularLocation>
        <location evidence="1">Nucleus</location>
    </subcellularLocation>
</comment>
<dbReference type="CDD" id="cd18519">
    <property type="entry name" value="BACK_SPOPL"/>
    <property type="match status" value="1"/>
</dbReference>
<dbReference type="PANTHER" id="PTHR24413">
    <property type="entry name" value="SPECKLE-TYPE POZ PROTEIN"/>
    <property type="match status" value="1"/>
</dbReference>
<dbReference type="Pfam" id="PF00651">
    <property type="entry name" value="BTB"/>
    <property type="match status" value="1"/>
</dbReference>
<dbReference type="FunFam" id="2.60.210.10:FF:000028">
    <property type="entry name" value="Speckle-type POZ protein-like"/>
    <property type="match status" value="1"/>
</dbReference>
<dbReference type="Gene3D" id="6.20.250.50">
    <property type="match status" value="1"/>
</dbReference>
<keyword evidence="4" id="KW-0833">Ubl conjugation pathway</keyword>
<dbReference type="SUPFAM" id="SSF49599">
    <property type="entry name" value="TRAF domain-like"/>
    <property type="match status" value="1"/>
</dbReference>
<evidence type="ECO:0000256" key="2">
    <source>
        <dbReference type="ARBA" id="ARBA00004906"/>
    </source>
</evidence>
<dbReference type="PROSITE" id="PS50097">
    <property type="entry name" value="BTB"/>
    <property type="match status" value="1"/>
</dbReference>
<organism evidence="8 9">
    <name type="scientific">Silurus asotus</name>
    <name type="common">Amur catfish</name>
    <name type="synonym">Parasilurus asotus</name>
    <dbReference type="NCBI Taxonomy" id="30991"/>
    <lineage>
        <taxon>Eukaryota</taxon>
        <taxon>Metazoa</taxon>
        <taxon>Chordata</taxon>
        <taxon>Craniata</taxon>
        <taxon>Vertebrata</taxon>
        <taxon>Euteleostomi</taxon>
        <taxon>Actinopterygii</taxon>
        <taxon>Neopterygii</taxon>
        <taxon>Teleostei</taxon>
        <taxon>Ostariophysi</taxon>
        <taxon>Siluriformes</taxon>
        <taxon>Siluridae</taxon>
        <taxon>Silurus</taxon>
    </lineage>
</organism>
<evidence type="ECO:0000256" key="1">
    <source>
        <dbReference type="ARBA" id="ARBA00004123"/>
    </source>
</evidence>
<proteinExistence type="inferred from homology"/>
<reference evidence="8" key="1">
    <citation type="submission" date="2018-07" db="EMBL/GenBank/DDBJ databases">
        <title>Comparative genomics of catfishes provides insights into carnivory and benthic adaptation.</title>
        <authorList>
            <person name="Zhang Y."/>
            <person name="Wang D."/>
            <person name="Peng Z."/>
            <person name="Zheng S."/>
            <person name="Shao F."/>
            <person name="Tao W."/>
        </authorList>
    </citation>
    <scope>NUCLEOTIDE SEQUENCE</scope>
    <source>
        <strain evidence="8">Chongqing</strain>
    </source>
</reference>
<accession>A0AAD5B0Q8</accession>
<evidence type="ECO:0000313" key="9">
    <source>
        <dbReference type="Proteomes" id="UP001205998"/>
    </source>
</evidence>